<sequence length="320" mass="34143">MSIVILAATSWNCGGSSDNGDTAVSRQFLSMGTAPPGGAFFVVGSALAEVINQTGSDLGYNVTAEATSGSQENIRRLASGELEFSLSNAAITYFAVRGGEGWDRAYPVRSVMTLAPNIALFVTLPDSGITTLADMRGHRVTVGPAGAGFEFFVRPLLEAHGITYDDFSPLNATQQGAVDMLTDGSADATFLGGAVPTASITQAAASMDITFLPYGDAEKEALVNEYLFFRPATIPADTYRGQTEPFEGLDVGSMHFITSTDASDELVYSITKLLYDNRELVIERHAAGRAINPNNVVRDTGTEFHPGAIRFYREIGIWPQ</sequence>
<dbReference type="Gene3D" id="3.40.190.10">
    <property type="entry name" value="Periplasmic binding protein-like II"/>
    <property type="match status" value="2"/>
</dbReference>
<proteinExistence type="predicted"/>
<accession>A0A382AH44</accession>
<gene>
    <name evidence="1" type="ORF">METZ01_LOCUS153734</name>
</gene>
<dbReference type="AlphaFoldDB" id="A0A382AH44"/>
<dbReference type="PANTHER" id="PTHR42941">
    <property type="entry name" value="SLL1037 PROTEIN"/>
    <property type="match status" value="1"/>
</dbReference>
<evidence type="ECO:0008006" key="2">
    <source>
        <dbReference type="Google" id="ProtNLM"/>
    </source>
</evidence>
<dbReference type="EMBL" id="UINC01025390">
    <property type="protein sequence ID" value="SVB00880.1"/>
    <property type="molecule type" value="Genomic_DNA"/>
</dbReference>
<evidence type="ECO:0000313" key="1">
    <source>
        <dbReference type="EMBL" id="SVB00880.1"/>
    </source>
</evidence>
<dbReference type="Pfam" id="PF16868">
    <property type="entry name" value="NMT1_3"/>
    <property type="match status" value="1"/>
</dbReference>
<dbReference type="InterPro" id="IPR011852">
    <property type="entry name" value="TRAP_TAXI"/>
</dbReference>
<organism evidence="1">
    <name type="scientific">marine metagenome</name>
    <dbReference type="NCBI Taxonomy" id="408172"/>
    <lineage>
        <taxon>unclassified sequences</taxon>
        <taxon>metagenomes</taxon>
        <taxon>ecological metagenomes</taxon>
    </lineage>
</organism>
<dbReference type="NCBIfam" id="TIGR02122">
    <property type="entry name" value="TRAP_TAXI"/>
    <property type="match status" value="1"/>
</dbReference>
<protein>
    <recommendedName>
        <fullName evidence="2">TAXI family TRAP transporter solute-binding subunit</fullName>
    </recommendedName>
</protein>
<dbReference type="CDD" id="cd13520">
    <property type="entry name" value="PBP2_TAXI_TRAP"/>
    <property type="match status" value="1"/>
</dbReference>
<reference evidence="1" key="1">
    <citation type="submission" date="2018-05" db="EMBL/GenBank/DDBJ databases">
        <authorList>
            <person name="Lanie J.A."/>
            <person name="Ng W.-L."/>
            <person name="Kazmierczak K.M."/>
            <person name="Andrzejewski T.M."/>
            <person name="Davidsen T.M."/>
            <person name="Wayne K.J."/>
            <person name="Tettelin H."/>
            <person name="Glass J.I."/>
            <person name="Rusch D."/>
            <person name="Podicherti R."/>
            <person name="Tsui H.-C.T."/>
            <person name="Winkler M.E."/>
        </authorList>
    </citation>
    <scope>NUCLEOTIDE SEQUENCE</scope>
</reference>
<dbReference type="PANTHER" id="PTHR42941:SF1">
    <property type="entry name" value="SLL1037 PROTEIN"/>
    <property type="match status" value="1"/>
</dbReference>
<dbReference type="SUPFAM" id="SSF53850">
    <property type="entry name" value="Periplasmic binding protein-like II"/>
    <property type="match status" value="1"/>
</dbReference>
<name>A0A382AH44_9ZZZZ</name>